<evidence type="ECO:0000313" key="2">
    <source>
        <dbReference type="Proteomes" id="UP001444071"/>
    </source>
</evidence>
<reference evidence="1 2" key="1">
    <citation type="submission" date="2021-06" db="EMBL/GenBank/DDBJ databases">
        <authorList>
            <person name="Palmer J.M."/>
        </authorList>
    </citation>
    <scope>NUCLEOTIDE SEQUENCE [LARGE SCALE GENOMIC DNA]</scope>
    <source>
        <strain evidence="1 2">XR_2019</strain>
        <tissue evidence="1">Muscle</tissue>
    </source>
</reference>
<name>A0ABV0VWD4_9TELE</name>
<comment type="caution">
    <text evidence="1">The sequence shown here is derived from an EMBL/GenBank/DDBJ whole genome shotgun (WGS) entry which is preliminary data.</text>
</comment>
<gene>
    <name evidence="1" type="ORF">XENORESO_004026</name>
</gene>
<dbReference type="Proteomes" id="UP001444071">
    <property type="component" value="Unassembled WGS sequence"/>
</dbReference>
<protein>
    <submittedName>
        <fullName evidence="1">Uncharacterized protein</fullName>
    </submittedName>
</protein>
<organism evidence="1 2">
    <name type="scientific">Xenotaenia resolanae</name>
    <dbReference type="NCBI Taxonomy" id="208358"/>
    <lineage>
        <taxon>Eukaryota</taxon>
        <taxon>Metazoa</taxon>
        <taxon>Chordata</taxon>
        <taxon>Craniata</taxon>
        <taxon>Vertebrata</taxon>
        <taxon>Euteleostomi</taxon>
        <taxon>Actinopterygii</taxon>
        <taxon>Neopterygii</taxon>
        <taxon>Teleostei</taxon>
        <taxon>Neoteleostei</taxon>
        <taxon>Acanthomorphata</taxon>
        <taxon>Ovalentaria</taxon>
        <taxon>Atherinomorphae</taxon>
        <taxon>Cyprinodontiformes</taxon>
        <taxon>Goodeidae</taxon>
        <taxon>Xenotaenia</taxon>
    </lineage>
</organism>
<dbReference type="EMBL" id="JAHRIM010011713">
    <property type="protein sequence ID" value="MEQ2260993.1"/>
    <property type="molecule type" value="Genomic_DNA"/>
</dbReference>
<keyword evidence="2" id="KW-1185">Reference proteome</keyword>
<accession>A0ABV0VWD4</accession>
<feature type="non-terminal residue" evidence="1">
    <location>
        <position position="122"/>
    </location>
</feature>
<sequence>MLCNHCIRYNQFLFDAYYHNATHCVSFSNNKLIYQQTEASSNNSSISSEEVCETYPNVLFSPFFFLPVRTESSSGWQWRCEGSAHSHLSPLCSISALPATFLKRIGFENNCFVCRCVCVCVC</sequence>
<proteinExistence type="predicted"/>
<evidence type="ECO:0000313" key="1">
    <source>
        <dbReference type="EMBL" id="MEQ2260993.1"/>
    </source>
</evidence>